<evidence type="ECO:0000256" key="5">
    <source>
        <dbReference type="ARBA" id="ARBA00038359"/>
    </source>
</evidence>
<dbReference type="OrthoDB" id="5329176at2759"/>
<gene>
    <name evidence="8" type="ORF">BDV29DRAFT_161893</name>
</gene>
<keyword evidence="4 6" id="KW-0472">Membrane</keyword>
<evidence type="ECO:0000313" key="9">
    <source>
        <dbReference type="Proteomes" id="UP000326565"/>
    </source>
</evidence>
<feature type="transmembrane region" description="Helical" evidence="6">
    <location>
        <begin position="99"/>
        <end position="125"/>
    </location>
</feature>
<name>A0A5N5WP23_9EURO</name>
<feature type="transmembrane region" description="Helical" evidence="6">
    <location>
        <begin position="55"/>
        <end position="79"/>
    </location>
</feature>
<comment type="similarity">
    <text evidence="5">Belongs to the SAT4 family.</text>
</comment>
<dbReference type="Proteomes" id="UP000326565">
    <property type="component" value="Unassembled WGS sequence"/>
</dbReference>
<organism evidence="8 9">
    <name type="scientific">Aspergillus leporis</name>
    <dbReference type="NCBI Taxonomy" id="41062"/>
    <lineage>
        <taxon>Eukaryota</taxon>
        <taxon>Fungi</taxon>
        <taxon>Dikarya</taxon>
        <taxon>Ascomycota</taxon>
        <taxon>Pezizomycotina</taxon>
        <taxon>Eurotiomycetes</taxon>
        <taxon>Eurotiomycetidae</taxon>
        <taxon>Eurotiales</taxon>
        <taxon>Aspergillaceae</taxon>
        <taxon>Aspergillus</taxon>
        <taxon>Aspergillus subgen. Circumdati</taxon>
    </lineage>
</organism>
<protein>
    <recommendedName>
        <fullName evidence="7">Rhodopsin domain-containing protein</fullName>
    </recommendedName>
</protein>
<dbReference type="InterPro" id="IPR049326">
    <property type="entry name" value="Rhodopsin_dom_fungi"/>
</dbReference>
<proteinExistence type="inferred from homology"/>
<evidence type="ECO:0000256" key="1">
    <source>
        <dbReference type="ARBA" id="ARBA00004141"/>
    </source>
</evidence>
<evidence type="ECO:0000259" key="7">
    <source>
        <dbReference type="Pfam" id="PF20684"/>
    </source>
</evidence>
<dbReference type="PANTHER" id="PTHR33048:SF47">
    <property type="entry name" value="INTEGRAL MEMBRANE PROTEIN-RELATED"/>
    <property type="match status" value="1"/>
</dbReference>
<evidence type="ECO:0000256" key="2">
    <source>
        <dbReference type="ARBA" id="ARBA00022692"/>
    </source>
</evidence>
<dbReference type="AlphaFoldDB" id="A0A5N5WP23"/>
<dbReference type="GO" id="GO:0016020">
    <property type="term" value="C:membrane"/>
    <property type="evidence" value="ECO:0007669"/>
    <property type="project" value="UniProtKB-SubCell"/>
</dbReference>
<keyword evidence="2 6" id="KW-0812">Transmembrane</keyword>
<keyword evidence="9" id="KW-1185">Reference proteome</keyword>
<comment type="subcellular location">
    <subcellularLocation>
        <location evidence="1">Membrane</location>
        <topology evidence="1">Multi-pass membrane protein</topology>
    </subcellularLocation>
</comment>
<evidence type="ECO:0000256" key="6">
    <source>
        <dbReference type="SAM" id="Phobius"/>
    </source>
</evidence>
<reference evidence="8 9" key="1">
    <citation type="submission" date="2019-04" db="EMBL/GenBank/DDBJ databases">
        <title>Friends and foes A comparative genomics study of 23 Aspergillus species from section Flavi.</title>
        <authorList>
            <consortium name="DOE Joint Genome Institute"/>
            <person name="Kjaerbolling I."/>
            <person name="Vesth T."/>
            <person name="Frisvad J.C."/>
            <person name="Nybo J.L."/>
            <person name="Theobald S."/>
            <person name="Kildgaard S."/>
            <person name="Isbrandt T."/>
            <person name="Kuo A."/>
            <person name="Sato A."/>
            <person name="Lyhne E.K."/>
            <person name="Kogle M.E."/>
            <person name="Wiebenga A."/>
            <person name="Kun R.S."/>
            <person name="Lubbers R.J."/>
            <person name="Makela M.R."/>
            <person name="Barry K."/>
            <person name="Chovatia M."/>
            <person name="Clum A."/>
            <person name="Daum C."/>
            <person name="Haridas S."/>
            <person name="He G."/>
            <person name="LaButti K."/>
            <person name="Lipzen A."/>
            <person name="Mondo S."/>
            <person name="Riley R."/>
            <person name="Salamov A."/>
            <person name="Simmons B.A."/>
            <person name="Magnuson J.K."/>
            <person name="Henrissat B."/>
            <person name="Mortensen U.H."/>
            <person name="Larsen T.O."/>
            <person name="Devries R.P."/>
            <person name="Grigoriev I.V."/>
            <person name="Machida M."/>
            <person name="Baker S.E."/>
            <person name="Andersen M.R."/>
        </authorList>
    </citation>
    <scope>NUCLEOTIDE SEQUENCE [LARGE SCALE GENOMIC DNA]</scope>
    <source>
        <strain evidence="8 9">CBS 151.66</strain>
    </source>
</reference>
<evidence type="ECO:0000313" key="8">
    <source>
        <dbReference type="EMBL" id="KAB8068950.1"/>
    </source>
</evidence>
<keyword evidence="3 6" id="KW-1133">Transmembrane helix</keyword>
<feature type="transmembrane region" description="Helical" evidence="6">
    <location>
        <begin position="24"/>
        <end position="43"/>
    </location>
</feature>
<dbReference type="Pfam" id="PF20684">
    <property type="entry name" value="Fung_rhodopsin"/>
    <property type="match status" value="1"/>
</dbReference>
<accession>A0A5N5WP23</accession>
<dbReference type="PANTHER" id="PTHR33048">
    <property type="entry name" value="PTH11-LIKE INTEGRAL MEMBRANE PROTEIN (AFU_ORTHOLOGUE AFUA_5G11245)"/>
    <property type="match status" value="1"/>
</dbReference>
<evidence type="ECO:0000256" key="4">
    <source>
        <dbReference type="ARBA" id="ARBA00023136"/>
    </source>
</evidence>
<evidence type="ECO:0000256" key="3">
    <source>
        <dbReference type="ARBA" id="ARBA00022989"/>
    </source>
</evidence>
<feature type="domain" description="Rhodopsin" evidence="7">
    <location>
        <begin position="39"/>
        <end position="120"/>
    </location>
</feature>
<dbReference type="InterPro" id="IPR052337">
    <property type="entry name" value="SAT4-like"/>
</dbReference>
<dbReference type="EMBL" id="ML732364">
    <property type="protein sequence ID" value="KAB8068950.1"/>
    <property type="molecule type" value="Genomic_DNA"/>
</dbReference>
<sequence>MSSLFGEPPLGIDLTENYTPRNNAVVITVYILAALAVGLRIIARTRAQNARIPADDWLIVAALILVTVNLICTIIGGYYGLGKHVWVVPFDDVITVMRILFAYVLIYALAIPIIKISIILSTVAFSG</sequence>